<keyword evidence="1" id="KW-0812">Transmembrane</keyword>
<dbReference type="EMBL" id="QYBC01000001">
    <property type="protein sequence ID" value="RYB07951.1"/>
    <property type="molecule type" value="Genomic_DNA"/>
</dbReference>
<sequence length="76" mass="8100">MSVGTAALRAAWNLRVLALFLLGPVVGVVLVSVVFGMPEGLIRIAAVVFLFSLATFGILVRGELRRLMVPRRPPAG</sequence>
<accession>A0A4Q2RM65</accession>
<name>A0A4Q2RM65_9HYPH</name>
<evidence type="ECO:0000256" key="1">
    <source>
        <dbReference type="SAM" id="Phobius"/>
    </source>
</evidence>
<proteinExistence type="predicted"/>
<protein>
    <submittedName>
        <fullName evidence="2">Uncharacterized protein</fullName>
    </submittedName>
</protein>
<reference evidence="2 3" key="1">
    <citation type="submission" date="2018-09" db="EMBL/GenBank/DDBJ databases">
        <authorList>
            <person name="Grouzdev D.S."/>
            <person name="Krutkina M.S."/>
        </authorList>
    </citation>
    <scope>NUCLEOTIDE SEQUENCE [LARGE SCALE GENOMIC DNA]</scope>
    <source>
        <strain evidence="2 3">RmlP001</strain>
    </source>
</reference>
<gene>
    <name evidence="2" type="ORF">D3272_02245</name>
</gene>
<evidence type="ECO:0000313" key="3">
    <source>
        <dbReference type="Proteomes" id="UP000289411"/>
    </source>
</evidence>
<dbReference type="RefSeq" id="WP_129217423.1">
    <property type="nucleotide sequence ID" value="NZ_QYBC01000001.1"/>
</dbReference>
<evidence type="ECO:0000313" key="2">
    <source>
        <dbReference type="EMBL" id="RYB07951.1"/>
    </source>
</evidence>
<dbReference type="Proteomes" id="UP000289411">
    <property type="component" value="Unassembled WGS sequence"/>
</dbReference>
<keyword evidence="1" id="KW-0472">Membrane</keyword>
<dbReference type="AlphaFoldDB" id="A0A4Q2RM65"/>
<feature type="transmembrane region" description="Helical" evidence="1">
    <location>
        <begin position="41"/>
        <end position="62"/>
    </location>
</feature>
<organism evidence="2 3">
    <name type="scientific">Lichenibacterium ramalinae</name>
    <dbReference type="NCBI Taxonomy" id="2316527"/>
    <lineage>
        <taxon>Bacteria</taxon>
        <taxon>Pseudomonadati</taxon>
        <taxon>Pseudomonadota</taxon>
        <taxon>Alphaproteobacteria</taxon>
        <taxon>Hyphomicrobiales</taxon>
        <taxon>Lichenihabitantaceae</taxon>
        <taxon>Lichenibacterium</taxon>
    </lineage>
</organism>
<comment type="caution">
    <text evidence="2">The sequence shown here is derived from an EMBL/GenBank/DDBJ whole genome shotgun (WGS) entry which is preliminary data.</text>
</comment>
<keyword evidence="1" id="KW-1133">Transmembrane helix</keyword>
<feature type="transmembrane region" description="Helical" evidence="1">
    <location>
        <begin position="12"/>
        <end position="35"/>
    </location>
</feature>
<keyword evidence="3" id="KW-1185">Reference proteome</keyword>
<reference evidence="2 3" key="2">
    <citation type="submission" date="2019-02" db="EMBL/GenBank/DDBJ databases">
        <title>'Lichenibacterium ramalinii' gen. nov. sp. nov., 'Lichenibacterium minor' gen. nov. sp. nov.</title>
        <authorList>
            <person name="Pankratov T."/>
        </authorList>
    </citation>
    <scope>NUCLEOTIDE SEQUENCE [LARGE SCALE GENOMIC DNA]</scope>
    <source>
        <strain evidence="2 3">RmlP001</strain>
    </source>
</reference>